<dbReference type="GeneID" id="25985403"/>
<dbReference type="Gene3D" id="3.40.50.10810">
    <property type="entry name" value="Tandem AAA-ATPase domain"/>
    <property type="match status" value="1"/>
</dbReference>
<dbReference type="InterPro" id="IPR001841">
    <property type="entry name" value="Znf_RING"/>
</dbReference>
<evidence type="ECO:0000259" key="14">
    <source>
        <dbReference type="PROSITE" id="PS51194"/>
    </source>
</evidence>
<dbReference type="GO" id="GO:0000724">
    <property type="term" value="P:double-strand break repair via homologous recombination"/>
    <property type="evidence" value="ECO:0007669"/>
    <property type="project" value="TreeGrafter"/>
</dbReference>
<dbReference type="Pfam" id="PF14634">
    <property type="entry name" value="zf-RING_5"/>
    <property type="match status" value="1"/>
</dbReference>
<gene>
    <name evidence="15" type="ORF">A1Q1_01889</name>
</gene>
<feature type="domain" description="Helicase ATP-binding" evidence="13">
    <location>
        <begin position="443"/>
        <end position="594"/>
    </location>
</feature>
<dbReference type="SUPFAM" id="SSF57850">
    <property type="entry name" value="RING/U-box"/>
    <property type="match status" value="1"/>
</dbReference>
<proteinExistence type="inferred from homology"/>
<keyword evidence="10" id="KW-0175">Coiled coil</keyword>
<feature type="region of interest" description="Disordered" evidence="11">
    <location>
        <begin position="502"/>
        <end position="529"/>
    </location>
</feature>
<dbReference type="PROSITE" id="PS51194">
    <property type="entry name" value="HELICASE_CTER"/>
    <property type="match status" value="1"/>
</dbReference>
<comment type="caution">
    <text evidence="15">The sequence shown here is derived from an EMBL/GenBank/DDBJ whole genome shotgun (WGS) entry which is preliminary data.</text>
</comment>
<dbReference type="InterPro" id="IPR013083">
    <property type="entry name" value="Znf_RING/FYVE/PHD"/>
</dbReference>
<dbReference type="OrthoDB" id="423559at2759"/>
<name>J6F1K5_TRIAS</name>
<evidence type="ECO:0000256" key="11">
    <source>
        <dbReference type="SAM" id="MobiDB-lite"/>
    </source>
</evidence>
<evidence type="ECO:0000256" key="6">
    <source>
        <dbReference type="ARBA" id="ARBA00022806"/>
    </source>
</evidence>
<dbReference type="RefSeq" id="XP_014180372.1">
    <property type="nucleotide sequence ID" value="XM_014324897.1"/>
</dbReference>
<evidence type="ECO:0000256" key="5">
    <source>
        <dbReference type="ARBA" id="ARBA00022801"/>
    </source>
</evidence>
<dbReference type="InterPro" id="IPR027417">
    <property type="entry name" value="P-loop_NTPase"/>
</dbReference>
<dbReference type="GO" id="GO:0005524">
    <property type="term" value="F:ATP binding"/>
    <property type="evidence" value="ECO:0007669"/>
    <property type="project" value="UniProtKB-KW"/>
</dbReference>
<dbReference type="Gene3D" id="3.30.40.10">
    <property type="entry name" value="Zinc/RING finger domain, C3HC4 (zinc finger)"/>
    <property type="match status" value="1"/>
</dbReference>
<evidence type="ECO:0000256" key="2">
    <source>
        <dbReference type="ARBA" id="ARBA00022723"/>
    </source>
</evidence>
<comment type="similarity">
    <text evidence="1">Belongs to the SNF2/RAD54 helicase family.</text>
</comment>
<evidence type="ECO:0000256" key="8">
    <source>
        <dbReference type="ARBA" id="ARBA00022840"/>
    </source>
</evidence>
<feature type="coiled-coil region" evidence="10">
    <location>
        <begin position="191"/>
        <end position="218"/>
    </location>
</feature>
<dbReference type="InterPro" id="IPR050628">
    <property type="entry name" value="SNF2_RAD54_helicase_TF"/>
</dbReference>
<feature type="region of interest" description="Disordered" evidence="11">
    <location>
        <begin position="269"/>
        <end position="321"/>
    </location>
</feature>
<dbReference type="PROSITE" id="PS50089">
    <property type="entry name" value="ZF_RING_2"/>
    <property type="match status" value="1"/>
</dbReference>
<evidence type="ECO:0000256" key="10">
    <source>
        <dbReference type="SAM" id="Coils"/>
    </source>
</evidence>
<keyword evidence="6" id="KW-0347">Helicase</keyword>
<feature type="domain" description="RING-type" evidence="12">
    <location>
        <begin position="773"/>
        <end position="828"/>
    </location>
</feature>
<feature type="compositionally biased region" description="Low complexity" evidence="11">
    <location>
        <begin position="276"/>
        <end position="286"/>
    </location>
</feature>
<evidence type="ECO:0000256" key="7">
    <source>
        <dbReference type="ARBA" id="ARBA00022833"/>
    </source>
</evidence>
<feature type="compositionally biased region" description="Low complexity" evidence="11">
    <location>
        <begin position="80"/>
        <end position="120"/>
    </location>
</feature>
<organism evidence="15 16">
    <name type="scientific">Trichosporon asahii var. asahii (strain ATCC 90039 / CBS 2479 / JCM 2466 / KCTC 7840 / NBRC 103889/ NCYC 2677 / UAMH 7654)</name>
    <name type="common">Yeast</name>
    <dbReference type="NCBI Taxonomy" id="1186058"/>
    <lineage>
        <taxon>Eukaryota</taxon>
        <taxon>Fungi</taxon>
        <taxon>Dikarya</taxon>
        <taxon>Basidiomycota</taxon>
        <taxon>Agaricomycotina</taxon>
        <taxon>Tremellomycetes</taxon>
        <taxon>Trichosporonales</taxon>
        <taxon>Trichosporonaceae</taxon>
        <taxon>Trichosporon</taxon>
    </lineage>
</organism>
<dbReference type="InterPro" id="IPR001650">
    <property type="entry name" value="Helicase_C-like"/>
</dbReference>
<feature type="region of interest" description="Disordered" evidence="11">
    <location>
        <begin position="60"/>
        <end position="154"/>
    </location>
</feature>
<dbReference type="Pfam" id="PF00176">
    <property type="entry name" value="SNF2-rel_dom"/>
    <property type="match status" value="1"/>
</dbReference>
<dbReference type="GO" id="GO:0004386">
    <property type="term" value="F:helicase activity"/>
    <property type="evidence" value="ECO:0007669"/>
    <property type="project" value="UniProtKB-KW"/>
</dbReference>
<evidence type="ECO:0000256" key="3">
    <source>
        <dbReference type="ARBA" id="ARBA00022741"/>
    </source>
</evidence>
<dbReference type="HOGENOM" id="CLU_288884_0_0_1"/>
<dbReference type="KEGG" id="tasa:A1Q1_01889"/>
<sequence>MNAPGERPSPSRVEEVARKAIELEDESESVPSFLWNAISDFLTTNPADFNFLLEIKAGDSGNPFGTATFPSAGLHEQKLSQPASSPFASSSFPGPSSTQSSTPTNHRPSPHSRPSISSFPLVKPEPLQGESQRVNMSSPTVSATSKGKNKHKQPTIISLLDSDDDEDIVLVGSSKPAVKAGPPQSEQVWKKMNITEKMDALKRERKCLRKACDSCTNEGHKKLIMARRNELRGLSAGLVFRIWEPPNPSLFKAIPFHKYDMSEALRATIKPPAPTAPDSAEPSSEPSGGGGALRSTPPSSAAIVSGGIPPSGDRAPSDMSGRATDALQAVNSTFEGLVNSMKSFAEGAGNLFNPLAQRLAAGGIGPTITGLPGPSVFPGGFDFADLQARRAQIEEEFGYDLNAFFKDSLEDFSEDATVDEGLKILKLNSLQDKLPGANFVLLPHQRETIRGGLLCDAMGLGKTVQCIGLMLARDERPDDFKGCPQLIIAPLALLNHAESGLKTKNQRKQARDRRREQGSDYESEDEVPNKKGPLFRTKWFRVTIDEAHQIRNRQTKTAKSVLALDCLHPWILTGTPIVNTLADLGPPLVFTGKVDFEEFHKKIVSVERKLASKRAQAALRGVMLRRNKDTEVDGKRILNLPPKTTNMDPLHFEAEERAIYAAIEQRARVRVNKFIKQHYSVVLVLLTRLRQCVNHPWLLRRKEGEAGRDDDMLVDDDVFTGNMTDTRDNDADEYGRAVALLGKETVDKMAKKLEDRHNAMCSDASGDDIDMECSICYEPFVNNEFITACSHLYCRTCLDNLFVQPARDGSLLSDEEAQRGCRACPLCRTLIEPGRVFRAKALWQPPSDEKPDVDEALEDDEPGPSEVRDKGKKRAASVDLDFFEKKPRLEKGKGKEKVIDIDMDEEKDELADKNEVVIPPSTKMRRILMSQNERDESIRRFSMPSSIADPINVILISTKAGGVGLNLTMATKVIMADLAYSPTTEAQAVDRAHRIGQTKEVTVERLVISDTVEDRLLEIQERKGLLADGALGEGAIGKLGKLSVKDISFLFGIGAEMQRDDDD</sequence>
<keyword evidence="7" id="KW-0862">Zinc</keyword>
<feature type="domain" description="Helicase C-terminal" evidence="14">
    <location>
        <begin position="877"/>
        <end position="1043"/>
    </location>
</feature>
<dbReference type="EMBL" id="ALBS01000181">
    <property type="protein sequence ID" value="EJT49032.1"/>
    <property type="molecule type" value="Genomic_DNA"/>
</dbReference>
<reference evidence="15 16" key="1">
    <citation type="journal article" date="2012" name="Eukaryot. Cell">
        <title>Draft genome sequence of CBS 2479, the standard type strain of Trichosporon asahii.</title>
        <authorList>
            <person name="Yang R.Y."/>
            <person name="Li H.T."/>
            <person name="Zhu H."/>
            <person name="Zhou G.P."/>
            <person name="Wang M."/>
            <person name="Wang L."/>
        </authorList>
    </citation>
    <scope>NUCLEOTIDE SEQUENCE [LARGE SCALE GENOMIC DNA]</scope>
    <source>
        <strain evidence="16">ATCC 90039 / CBS 2479 / JCM 2466 / KCTC 7840 / NCYC 2677 / UAMH 7654</strain>
    </source>
</reference>
<feature type="region of interest" description="Disordered" evidence="11">
    <location>
        <begin position="842"/>
        <end position="873"/>
    </location>
</feature>
<dbReference type="PANTHER" id="PTHR45626:SF16">
    <property type="entry name" value="ATP-DEPENDENT HELICASE ULS1"/>
    <property type="match status" value="1"/>
</dbReference>
<keyword evidence="8" id="KW-0067">ATP-binding</keyword>
<dbReference type="InterPro" id="IPR000330">
    <property type="entry name" value="SNF2_N"/>
</dbReference>
<dbReference type="GO" id="GO:0008270">
    <property type="term" value="F:zinc ion binding"/>
    <property type="evidence" value="ECO:0007669"/>
    <property type="project" value="UniProtKB-KW"/>
</dbReference>
<dbReference type="Proteomes" id="UP000002748">
    <property type="component" value="Unassembled WGS sequence"/>
</dbReference>
<dbReference type="GO" id="GO:0008094">
    <property type="term" value="F:ATP-dependent activity, acting on DNA"/>
    <property type="evidence" value="ECO:0007669"/>
    <property type="project" value="TreeGrafter"/>
</dbReference>
<feature type="compositionally biased region" description="Acidic residues" evidence="11">
    <location>
        <begin position="851"/>
        <end position="863"/>
    </location>
</feature>
<dbReference type="InterPro" id="IPR014001">
    <property type="entry name" value="Helicase_ATP-bd"/>
</dbReference>
<dbReference type="SMART" id="SM00487">
    <property type="entry name" value="DEXDc"/>
    <property type="match status" value="1"/>
</dbReference>
<dbReference type="PROSITE" id="PS51192">
    <property type="entry name" value="HELICASE_ATP_BIND_1"/>
    <property type="match status" value="1"/>
</dbReference>
<dbReference type="CDD" id="cd18793">
    <property type="entry name" value="SF2_C_SNF"/>
    <property type="match status" value="1"/>
</dbReference>
<evidence type="ECO:0000259" key="13">
    <source>
        <dbReference type="PROSITE" id="PS51192"/>
    </source>
</evidence>
<dbReference type="CDD" id="cd18008">
    <property type="entry name" value="DEXDc_SHPRH-like"/>
    <property type="match status" value="1"/>
</dbReference>
<dbReference type="SMART" id="SM00490">
    <property type="entry name" value="HELICc"/>
    <property type="match status" value="1"/>
</dbReference>
<evidence type="ECO:0000256" key="4">
    <source>
        <dbReference type="ARBA" id="ARBA00022771"/>
    </source>
</evidence>
<dbReference type="Gene3D" id="3.40.50.300">
    <property type="entry name" value="P-loop containing nucleotide triphosphate hydrolases"/>
    <property type="match status" value="2"/>
</dbReference>
<evidence type="ECO:0000256" key="9">
    <source>
        <dbReference type="PROSITE-ProRule" id="PRU00175"/>
    </source>
</evidence>
<accession>J6F1K5</accession>
<dbReference type="VEuPathDB" id="FungiDB:A1Q1_01889"/>
<evidence type="ECO:0000259" key="12">
    <source>
        <dbReference type="PROSITE" id="PS50089"/>
    </source>
</evidence>
<keyword evidence="5" id="KW-0378">Hydrolase</keyword>
<dbReference type="PANTHER" id="PTHR45626">
    <property type="entry name" value="TRANSCRIPTION TERMINATION FACTOR 2-RELATED"/>
    <property type="match status" value="1"/>
</dbReference>
<dbReference type="InterPro" id="IPR038718">
    <property type="entry name" value="SNF2-like_sf"/>
</dbReference>
<dbReference type="AlphaFoldDB" id="J6F1K5"/>
<dbReference type="InterPro" id="IPR049730">
    <property type="entry name" value="SNF2/RAD54-like_C"/>
</dbReference>
<protein>
    <submittedName>
        <fullName evidence="15">Uncharacterized protein</fullName>
    </submittedName>
</protein>
<keyword evidence="3" id="KW-0547">Nucleotide-binding</keyword>
<dbReference type="GO" id="GO:0016787">
    <property type="term" value="F:hydrolase activity"/>
    <property type="evidence" value="ECO:0007669"/>
    <property type="project" value="UniProtKB-KW"/>
</dbReference>
<dbReference type="PROSITE" id="PS00518">
    <property type="entry name" value="ZF_RING_1"/>
    <property type="match status" value="1"/>
</dbReference>
<evidence type="ECO:0000313" key="15">
    <source>
        <dbReference type="EMBL" id="EJT49032.1"/>
    </source>
</evidence>
<evidence type="ECO:0000256" key="1">
    <source>
        <dbReference type="ARBA" id="ARBA00007025"/>
    </source>
</evidence>
<dbReference type="GO" id="GO:0005737">
    <property type="term" value="C:cytoplasm"/>
    <property type="evidence" value="ECO:0007669"/>
    <property type="project" value="TreeGrafter"/>
</dbReference>
<dbReference type="InterPro" id="IPR017907">
    <property type="entry name" value="Znf_RING_CS"/>
</dbReference>
<feature type="compositionally biased region" description="Polar residues" evidence="11">
    <location>
        <begin position="129"/>
        <end position="146"/>
    </location>
</feature>
<dbReference type="Pfam" id="PF00271">
    <property type="entry name" value="Helicase_C"/>
    <property type="match status" value="1"/>
</dbReference>
<evidence type="ECO:0000313" key="16">
    <source>
        <dbReference type="Proteomes" id="UP000002748"/>
    </source>
</evidence>
<dbReference type="GO" id="GO:0005634">
    <property type="term" value="C:nucleus"/>
    <property type="evidence" value="ECO:0007669"/>
    <property type="project" value="TreeGrafter"/>
</dbReference>
<dbReference type="SMART" id="SM00184">
    <property type="entry name" value="RING"/>
    <property type="match status" value="1"/>
</dbReference>
<dbReference type="SUPFAM" id="SSF52540">
    <property type="entry name" value="P-loop containing nucleoside triphosphate hydrolases"/>
    <property type="match status" value="2"/>
</dbReference>
<keyword evidence="2" id="KW-0479">Metal-binding</keyword>
<keyword evidence="4 9" id="KW-0863">Zinc-finger</keyword>